<dbReference type="SUPFAM" id="SSF51735">
    <property type="entry name" value="NAD(P)-binding Rossmann-fold domains"/>
    <property type="match status" value="1"/>
</dbReference>
<dbReference type="Proteomes" id="UP000036850">
    <property type="component" value="Unassembled WGS sequence"/>
</dbReference>
<dbReference type="Gene3D" id="3.40.50.720">
    <property type="entry name" value="NAD(P)-binding Rossmann-like Domain"/>
    <property type="match status" value="1"/>
</dbReference>
<proteinExistence type="predicted"/>
<dbReference type="PANTHER" id="PTHR43544:SF12">
    <property type="entry name" value="NAD(P)-BINDING ROSSMANN-FOLD SUPERFAMILY PROTEIN"/>
    <property type="match status" value="1"/>
</dbReference>
<comment type="caution">
    <text evidence="1">The sequence shown here is derived from an EMBL/GenBank/DDBJ whole genome shotgun (WGS) entry which is preliminary data.</text>
</comment>
<accession>A0A0L0EPI3</accession>
<sequence length="235" mass="25792">MIILIVGGSGGIGRALVNRYASEQPEAQIYATYRTSRPDTTPQNVQWFHLDVSQEDNVRALAAQLPKVDVLINATGLLHTPDKLPEKSIQEFDPDFFNDNLKANTLPTLLLAKHFAKALKAKRPTYFVALSARIGSISDNQLGGWISYRSAKAALNMALKTISIEWRYKLPNCCVLAFHPGTTDTALSVPFQKNVPPGKLFSADFVAQSLTDLIQSKQASDSGGFYSYDGSAITW</sequence>
<dbReference type="EMBL" id="LFZX01000166">
    <property type="protein sequence ID" value="KNC66285.1"/>
    <property type="molecule type" value="Genomic_DNA"/>
</dbReference>
<dbReference type="PANTHER" id="PTHR43544">
    <property type="entry name" value="SHORT-CHAIN DEHYDROGENASE/REDUCTASE"/>
    <property type="match status" value="1"/>
</dbReference>
<dbReference type="Pfam" id="PF00106">
    <property type="entry name" value="adh_short"/>
    <property type="match status" value="1"/>
</dbReference>
<dbReference type="InterPro" id="IPR051468">
    <property type="entry name" value="Fungal_SecMetab_SDRs"/>
</dbReference>
<dbReference type="InterPro" id="IPR036291">
    <property type="entry name" value="NAD(P)-bd_dom_sf"/>
</dbReference>
<dbReference type="AlphaFoldDB" id="A0A0L0EPI3"/>
<name>A0A0L0EPI3_9GAMM</name>
<evidence type="ECO:0000313" key="1">
    <source>
        <dbReference type="EMBL" id="KNC66285.1"/>
    </source>
</evidence>
<reference evidence="2" key="1">
    <citation type="submission" date="2015-07" db="EMBL/GenBank/DDBJ databases">
        <title>Draft genome sequence of a Pseudoalteromonas rubra strain, OCN096, isolated from Kaneohe Bay, Oahu, Hawaii.</title>
        <authorList>
            <person name="Beurmann S."/>
            <person name="Ushijima B."/>
            <person name="Belcaid M."/>
            <person name="Callahan S.M."/>
            <person name="Aeby G.S."/>
        </authorList>
    </citation>
    <scope>NUCLEOTIDE SEQUENCE [LARGE SCALE GENOMIC DNA]</scope>
    <source>
        <strain evidence="2">OCN096</strain>
    </source>
</reference>
<protein>
    <submittedName>
        <fullName evidence="1">C factor cell-cell signaling protein</fullName>
    </submittedName>
</protein>
<organism evidence="1 2">
    <name type="scientific">Pseudoalteromonas rubra</name>
    <dbReference type="NCBI Taxonomy" id="43658"/>
    <lineage>
        <taxon>Bacteria</taxon>
        <taxon>Pseudomonadati</taxon>
        <taxon>Pseudomonadota</taxon>
        <taxon>Gammaproteobacteria</taxon>
        <taxon>Alteromonadales</taxon>
        <taxon>Pseudoalteromonadaceae</taxon>
        <taxon>Pseudoalteromonas</taxon>
    </lineage>
</organism>
<evidence type="ECO:0000313" key="2">
    <source>
        <dbReference type="Proteomes" id="UP000036850"/>
    </source>
</evidence>
<gene>
    <name evidence="1" type="ORF">AC626_17860</name>
</gene>
<dbReference type="PATRIC" id="fig|43658.6.peg.2326"/>
<dbReference type="OrthoDB" id="9785826at2"/>
<dbReference type="InterPro" id="IPR002347">
    <property type="entry name" value="SDR_fam"/>
</dbReference>
<dbReference type="PRINTS" id="PR00081">
    <property type="entry name" value="GDHRDH"/>
</dbReference>
<dbReference type="GO" id="GO:0005737">
    <property type="term" value="C:cytoplasm"/>
    <property type="evidence" value="ECO:0007669"/>
    <property type="project" value="TreeGrafter"/>
</dbReference>
<dbReference type="GO" id="GO:0016491">
    <property type="term" value="F:oxidoreductase activity"/>
    <property type="evidence" value="ECO:0007669"/>
    <property type="project" value="TreeGrafter"/>
</dbReference>